<dbReference type="GO" id="GO:0006261">
    <property type="term" value="P:DNA-templated DNA replication"/>
    <property type="evidence" value="ECO:0007669"/>
    <property type="project" value="InterPro"/>
</dbReference>
<evidence type="ECO:0000256" key="2">
    <source>
        <dbReference type="ARBA" id="ARBA00011541"/>
    </source>
</evidence>
<dbReference type="Proteomes" id="UP000182063">
    <property type="component" value="Chromosome"/>
</dbReference>
<evidence type="ECO:0000313" key="8">
    <source>
        <dbReference type="EMBL" id="API58483.1"/>
    </source>
</evidence>
<dbReference type="OrthoDB" id="5465413at2"/>
<dbReference type="SMART" id="SM00482">
    <property type="entry name" value="POLAc"/>
    <property type="match status" value="1"/>
</dbReference>
<dbReference type="EMBL" id="CP018221">
    <property type="protein sequence ID" value="API58483.1"/>
    <property type="molecule type" value="Genomic_DNA"/>
</dbReference>
<dbReference type="InterPro" id="IPR002298">
    <property type="entry name" value="DNA_polymerase_A"/>
</dbReference>
<name>A0A1L3ZS80_9SPHN</name>
<dbReference type="GO" id="GO:0003887">
    <property type="term" value="F:DNA-directed DNA polymerase activity"/>
    <property type="evidence" value="ECO:0007669"/>
    <property type="project" value="UniProtKB-EC"/>
</dbReference>
<keyword evidence="5" id="KW-0378">Hydrolase</keyword>
<feature type="domain" description="DNA-directed DNA polymerase family A palm" evidence="7">
    <location>
        <begin position="395"/>
        <end position="588"/>
    </location>
</feature>
<comment type="catalytic activity">
    <reaction evidence="6">
        <text>DNA(n) + a 2'-deoxyribonucleoside 5'-triphosphate = DNA(n+1) + diphosphate</text>
        <dbReference type="Rhea" id="RHEA:22508"/>
        <dbReference type="Rhea" id="RHEA-COMP:17339"/>
        <dbReference type="Rhea" id="RHEA-COMP:17340"/>
        <dbReference type="ChEBI" id="CHEBI:33019"/>
        <dbReference type="ChEBI" id="CHEBI:61560"/>
        <dbReference type="ChEBI" id="CHEBI:173112"/>
        <dbReference type="EC" id="2.7.7.7"/>
    </reaction>
</comment>
<dbReference type="RefSeq" id="WP_072596056.1">
    <property type="nucleotide sequence ID" value="NZ_CP018221.1"/>
</dbReference>
<proteinExistence type="inferred from homology"/>
<dbReference type="Pfam" id="PF00476">
    <property type="entry name" value="DNA_pol_A"/>
    <property type="match status" value="1"/>
</dbReference>
<dbReference type="SUPFAM" id="SSF53098">
    <property type="entry name" value="Ribonuclease H-like"/>
    <property type="match status" value="1"/>
</dbReference>
<keyword evidence="9" id="KW-1185">Reference proteome</keyword>
<evidence type="ECO:0000256" key="1">
    <source>
        <dbReference type="ARBA" id="ARBA00007705"/>
    </source>
</evidence>
<dbReference type="Gene3D" id="3.30.70.370">
    <property type="match status" value="2"/>
</dbReference>
<evidence type="ECO:0000313" key="9">
    <source>
        <dbReference type="Proteomes" id="UP000182063"/>
    </source>
</evidence>
<dbReference type="STRING" id="1921510.BSL82_03500"/>
<evidence type="ECO:0000256" key="5">
    <source>
        <dbReference type="ARBA" id="ARBA00022839"/>
    </source>
</evidence>
<evidence type="ECO:0000259" key="7">
    <source>
        <dbReference type="SMART" id="SM00482"/>
    </source>
</evidence>
<accession>A0A1L3ZS80</accession>
<evidence type="ECO:0000256" key="6">
    <source>
        <dbReference type="ARBA" id="ARBA00049244"/>
    </source>
</evidence>
<keyword evidence="4" id="KW-0235">DNA replication</keyword>
<dbReference type="InterPro" id="IPR001098">
    <property type="entry name" value="DNA-dir_DNA_pol_A_palm_dom"/>
</dbReference>
<dbReference type="InterPro" id="IPR012337">
    <property type="entry name" value="RNaseH-like_sf"/>
</dbReference>
<dbReference type="GO" id="GO:0004527">
    <property type="term" value="F:exonuclease activity"/>
    <property type="evidence" value="ECO:0007669"/>
    <property type="project" value="UniProtKB-KW"/>
</dbReference>
<organism evidence="8 9">
    <name type="scientific">Tardibacter chloracetimidivorans</name>
    <dbReference type="NCBI Taxonomy" id="1921510"/>
    <lineage>
        <taxon>Bacteria</taxon>
        <taxon>Pseudomonadati</taxon>
        <taxon>Pseudomonadota</taxon>
        <taxon>Alphaproteobacteria</taxon>
        <taxon>Sphingomonadales</taxon>
        <taxon>Sphingomonadaceae</taxon>
        <taxon>Tardibacter</taxon>
    </lineage>
</organism>
<dbReference type="EC" id="2.7.7.7" evidence="3"/>
<reference evidence="9" key="1">
    <citation type="submission" date="2016-11" db="EMBL/GenBank/DDBJ databases">
        <title>Complete Genome Sequence of alachlor-degrading Sphingomonas sp. strain JJ-A5.</title>
        <authorList>
            <person name="Lee H."/>
            <person name="Ka J.-O."/>
        </authorList>
    </citation>
    <scope>NUCLEOTIDE SEQUENCE [LARGE SCALE GENOMIC DNA]</scope>
    <source>
        <strain evidence="9">JJ-A5</strain>
    </source>
</reference>
<sequence>MARYISDLETDGLLDQVTKIHCAVLKDIDTGEVRGFRPHEIDKYLDIASKAELIVGHNWISYDHEVLKKLHGWDYPASQVRDTLILGRLVYPDIKQSDFKRYERWKPYAKTDLGCSTTYPDGISHVPPRFDGNLIGAHSLKAWGQRLGNFKGDYKGGWETFSEDMFSYMLQDAEVTYDLYKKLMAQQPSEQSIVLEHRVAWLCAQMERNGFPFDVHKASELYAQLSNEREGLRRELVGLFPNWKVRLPDFVPARDNKTKGYVKGEPVERWKEHEFNPASRKHIADRLIDKYGWEPKVFTQERIKDEDGTWIQPGSPKIDDEVLNSLPYPEAKKLARYFLIEKRIGQIAEGNEAWLKVQKNGKIHARYNTNGAVTGRATHSKPNISQVPRISSPFGRECRELFHVPSGWVQIGADQSGLELRCLASDMASFDGGAYGKIVTTGDVHTANQQAAGLTTRDQAKTFIYAFLYGAGPEKIGSIANGGAGKGRQLRDAFLKKTPALNKLINAVKTAARRGWIKGIDGRKLPVRSEHAALNTRLQNSGAIICKQWIADYEDALVAQGLKYGWDGDFVFLSWSHDEAQVAVKDDPKLIEIVSKTAVDTGRMAGEPYGFNCPLDVEFKIGRNWAECH</sequence>
<dbReference type="Gene3D" id="3.30.420.10">
    <property type="entry name" value="Ribonuclease H-like superfamily/Ribonuclease H"/>
    <property type="match status" value="1"/>
</dbReference>
<keyword evidence="5" id="KW-0540">Nuclease</keyword>
<evidence type="ECO:0000256" key="3">
    <source>
        <dbReference type="ARBA" id="ARBA00012417"/>
    </source>
</evidence>
<gene>
    <name evidence="8" type="ORF">BSL82_03500</name>
</gene>
<dbReference type="SUPFAM" id="SSF56672">
    <property type="entry name" value="DNA/RNA polymerases"/>
    <property type="match status" value="1"/>
</dbReference>
<dbReference type="AlphaFoldDB" id="A0A1L3ZS80"/>
<dbReference type="InterPro" id="IPR043502">
    <property type="entry name" value="DNA/RNA_pol_sf"/>
</dbReference>
<dbReference type="Gene3D" id="1.20.1060.10">
    <property type="entry name" value="Taq DNA Polymerase, Chain T, domain 4"/>
    <property type="match status" value="1"/>
</dbReference>
<protein>
    <recommendedName>
        <fullName evidence="3">DNA-directed DNA polymerase</fullName>
        <ecNumber evidence="3">2.7.7.7</ecNumber>
    </recommendedName>
</protein>
<keyword evidence="5" id="KW-0269">Exonuclease</keyword>
<comment type="subunit">
    <text evidence="2">Single-chain monomer with multiple functions.</text>
</comment>
<evidence type="ECO:0000256" key="4">
    <source>
        <dbReference type="ARBA" id="ARBA00022705"/>
    </source>
</evidence>
<dbReference type="KEGG" id="sphj:BSL82_03500"/>
<dbReference type="GO" id="GO:0003677">
    <property type="term" value="F:DNA binding"/>
    <property type="evidence" value="ECO:0007669"/>
    <property type="project" value="InterPro"/>
</dbReference>
<dbReference type="PANTHER" id="PTHR10133:SF27">
    <property type="entry name" value="DNA POLYMERASE NU"/>
    <property type="match status" value="1"/>
</dbReference>
<dbReference type="PANTHER" id="PTHR10133">
    <property type="entry name" value="DNA POLYMERASE I"/>
    <property type="match status" value="1"/>
</dbReference>
<dbReference type="InterPro" id="IPR036397">
    <property type="entry name" value="RNaseH_sf"/>
</dbReference>
<dbReference type="GO" id="GO:0006302">
    <property type="term" value="P:double-strand break repair"/>
    <property type="evidence" value="ECO:0007669"/>
    <property type="project" value="TreeGrafter"/>
</dbReference>
<comment type="similarity">
    <text evidence="1">Belongs to the DNA polymerase type-A family.</text>
</comment>